<dbReference type="Proteomes" id="UP000031982">
    <property type="component" value="Unassembled WGS sequence"/>
</dbReference>
<dbReference type="RefSeq" id="WP_041114029.1">
    <property type="nucleotide sequence ID" value="NZ_JARTHD010000009.1"/>
</dbReference>
<evidence type="ECO:0000313" key="5">
    <source>
        <dbReference type="EMBL" id="KIL77843.1"/>
    </source>
</evidence>
<evidence type="ECO:0000256" key="4">
    <source>
        <dbReference type="HAMAP-Rule" id="MF_00667"/>
    </source>
</evidence>
<dbReference type="InterPro" id="IPR012610">
    <property type="entry name" value="SASP_SspH"/>
</dbReference>
<evidence type="ECO:0000313" key="6">
    <source>
        <dbReference type="Proteomes" id="UP000031982"/>
    </source>
</evidence>
<comment type="induction">
    <text evidence="4">Expressed only in the forespore compartment of sporulating cells.</text>
</comment>
<dbReference type="HAMAP" id="MF_00667">
    <property type="entry name" value="SspH"/>
    <property type="match status" value="1"/>
</dbReference>
<proteinExistence type="evidence at transcript level"/>
<evidence type="ECO:0000256" key="2">
    <source>
        <dbReference type="ARBA" id="ARBA00006573"/>
    </source>
</evidence>
<sequence>MDIKRAKQILSSSADIDITFQGVSVWIDQLHEDEKMATVHLRGPLEERTQVAVKDLVEENE</sequence>
<comment type="caution">
    <text evidence="5">The sequence shown here is derived from an EMBL/GenBank/DDBJ whole genome shotgun (WGS) entry which is preliminary data.</text>
</comment>
<gene>
    <name evidence="4" type="primary">sspH</name>
    <name evidence="5" type="ORF">SD77_1172</name>
</gene>
<reference evidence="5 6" key="1">
    <citation type="submission" date="2015-01" db="EMBL/GenBank/DDBJ databases">
        <title>Genome Assembly of Bacillus badius MTCC 1458.</title>
        <authorList>
            <person name="Verma A."/>
            <person name="Khatri I."/>
            <person name="Mual P."/>
            <person name="Subramanian S."/>
            <person name="Krishnamurthi S."/>
        </authorList>
    </citation>
    <scope>NUCLEOTIDE SEQUENCE [LARGE SCALE GENOMIC DNA]</scope>
    <source>
        <strain evidence="5 6">MTCC 1458</strain>
    </source>
</reference>
<dbReference type="EMBL" id="JXLP01000012">
    <property type="protein sequence ID" value="KIL77843.1"/>
    <property type="molecule type" value="Genomic_DNA"/>
</dbReference>
<keyword evidence="6" id="KW-1185">Reference proteome</keyword>
<dbReference type="NCBIfam" id="TIGR02861">
    <property type="entry name" value="SASP_H"/>
    <property type="match status" value="1"/>
</dbReference>
<comment type="similarity">
    <text evidence="2 4">Belongs to the SspH family.</text>
</comment>
<evidence type="ECO:0000256" key="3">
    <source>
        <dbReference type="ARBA" id="ARBA00022969"/>
    </source>
</evidence>
<organism evidence="5 6">
    <name type="scientific">Bacillus badius</name>
    <dbReference type="NCBI Taxonomy" id="1455"/>
    <lineage>
        <taxon>Bacteria</taxon>
        <taxon>Bacillati</taxon>
        <taxon>Bacillota</taxon>
        <taxon>Bacilli</taxon>
        <taxon>Bacillales</taxon>
        <taxon>Bacillaceae</taxon>
        <taxon>Pseudobacillus</taxon>
    </lineage>
</organism>
<name>A0ABR5ASV7_BACBA</name>
<comment type="subcellular location">
    <subcellularLocation>
        <location evidence="1 4">Spore core</location>
    </subcellularLocation>
</comment>
<accession>A0ABR5ASV7</accession>
<keyword evidence="3 4" id="KW-0749">Sporulation</keyword>
<protein>
    <recommendedName>
        <fullName evidence="4">Small, acid-soluble spore protein H</fullName>
        <shortName evidence="4">SASP H</shortName>
    </recommendedName>
</protein>
<dbReference type="Pfam" id="PF08141">
    <property type="entry name" value="SspH"/>
    <property type="match status" value="1"/>
</dbReference>
<evidence type="ECO:0000256" key="1">
    <source>
        <dbReference type="ARBA" id="ARBA00004288"/>
    </source>
</evidence>